<dbReference type="PROSITE" id="PS01319">
    <property type="entry name" value="RBFA"/>
    <property type="match status" value="1"/>
</dbReference>
<dbReference type="PANTHER" id="PTHR33515">
    <property type="entry name" value="RIBOSOME-BINDING FACTOR A, CHLOROPLASTIC-RELATED"/>
    <property type="match status" value="1"/>
</dbReference>
<comment type="subcellular location">
    <subcellularLocation>
        <location evidence="2">Cytoplasm</location>
    </subcellularLocation>
</comment>
<accession>A0A1J5E9H5</accession>
<comment type="similarity">
    <text evidence="2">Belongs to the RbfA family.</text>
</comment>
<dbReference type="Pfam" id="PF02033">
    <property type="entry name" value="RBFA"/>
    <property type="match status" value="1"/>
</dbReference>
<dbReference type="GO" id="GO:0005829">
    <property type="term" value="C:cytosol"/>
    <property type="evidence" value="ECO:0007669"/>
    <property type="project" value="TreeGrafter"/>
</dbReference>
<keyword evidence="2" id="KW-0963">Cytoplasm</keyword>
<evidence type="ECO:0000256" key="2">
    <source>
        <dbReference type="HAMAP-Rule" id="MF_00003"/>
    </source>
</evidence>
<dbReference type="EMBL" id="MNYI01000134">
    <property type="protein sequence ID" value="OIP39942.1"/>
    <property type="molecule type" value="Genomic_DNA"/>
</dbReference>
<comment type="caution">
    <text evidence="3">The sequence shown here is derived from an EMBL/GenBank/DDBJ whole genome shotgun (WGS) entry which is preliminary data.</text>
</comment>
<name>A0A1J5E9H5_9BACT</name>
<dbReference type="Proteomes" id="UP000183085">
    <property type="component" value="Unassembled WGS sequence"/>
</dbReference>
<dbReference type="SUPFAM" id="SSF89919">
    <property type="entry name" value="Ribosome-binding factor A, RbfA"/>
    <property type="match status" value="1"/>
</dbReference>
<dbReference type="InterPro" id="IPR015946">
    <property type="entry name" value="KH_dom-like_a/b"/>
</dbReference>
<protein>
    <recommendedName>
        <fullName evidence="2">Ribosome-binding factor A</fullName>
    </recommendedName>
</protein>
<dbReference type="InterPro" id="IPR020053">
    <property type="entry name" value="Ribosome-bd_factorA_CS"/>
</dbReference>
<dbReference type="AlphaFoldDB" id="A0A1J5E9H5"/>
<dbReference type="NCBIfam" id="TIGR00082">
    <property type="entry name" value="rbfA"/>
    <property type="match status" value="1"/>
</dbReference>
<dbReference type="Gene3D" id="3.30.300.20">
    <property type="match status" value="1"/>
</dbReference>
<dbReference type="InterPro" id="IPR000238">
    <property type="entry name" value="RbfA"/>
</dbReference>
<dbReference type="STRING" id="1817895.AUJ95_05065"/>
<reference evidence="3 4" key="1">
    <citation type="journal article" date="2016" name="Environ. Microbiol.">
        <title>Genomic resolution of a cold subsurface aquifer community provides metabolic insights for novel microbes adapted to high CO concentrations.</title>
        <authorList>
            <person name="Probst A.J."/>
            <person name="Castelle C.J."/>
            <person name="Singh A."/>
            <person name="Brown C.T."/>
            <person name="Anantharaman K."/>
            <person name="Sharon I."/>
            <person name="Hug L.A."/>
            <person name="Burstein D."/>
            <person name="Emerson J.B."/>
            <person name="Thomas B.C."/>
            <person name="Banfield J.F."/>
        </authorList>
    </citation>
    <scope>NUCLEOTIDE SEQUENCE [LARGE SCALE GENOMIC DNA]</scope>
    <source>
        <strain evidence="3">CG2_30_40_21</strain>
    </source>
</reference>
<sequence>MINIKHFSYGRHEKVGGLIKEEISDIILNHLNDPRIGFVTVTEVTVTPDLRHATVFVSFYNSDKNEGMKGLMHAVGFIRCEIGKRIKMRYVPEIVFKFDSSIEGGAHVLEIIDSLDIPEEIDTTE</sequence>
<dbReference type="GO" id="GO:0043024">
    <property type="term" value="F:ribosomal small subunit binding"/>
    <property type="evidence" value="ECO:0007669"/>
    <property type="project" value="TreeGrafter"/>
</dbReference>
<evidence type="ECO:0000313" key="3">
    <source>
        <dbReference type="EMBL" id="OIP39942.1"/>
    </source>
</evidence>
<gene>
    <name evidence="2" type="primary">rbfA</name>
    <name evidence="3" type="ORF">AUJ95_05065</name>
</gene>
<proteinExistence type="inferred from homology"/>
<dbReference type="InterPro" id="IPR023799">
    <property type="entry name" value="RbfA_dom_sf"/>
</dbReference>
<keyword evidence="1 2" id="KW-0690">Ribosome biogenesis</keyword>
<dbReference type="PANTHER" id="PTHR33515:SF1">
    <property type="entry name" value="RIBOSOME-BINDING FACTOR A, CHLOROPLASTIC-RELATED"/>
    <property type="match status" value="1"/>
</dbReference>
<dbReference type="HAMAP" id="MF_00003">
    <property type="entry name" value="RbfA"/>
    <property type="match status" value="1"/>
</dbReference>
<evidence type="ECO:0000313" key="4">
    <source>
        <dbReference type="Proteomes" id="UP000183085"/>
    </source>
</evidence>
<comment type="subunit">
    <text evidence="2">Monomer. Binds 30S ribosomal subunits, but not 50S ribosomal subunits or 70S ribosomes.</text>
</comment>
<evidence type="ECO:0000256" key="1">
    <source>
        <dbReference type="ARBA" id="ARBA00022517"/>
    </source>
</evidence>
<comment type="function">
    <text evidence="2">One of several proteins that assist in the late maturation steps of the functional core of the 30S ribosomal subunit. Associates with free 30S ribosomal subunits (but not with 30S subunits that are part of 70S ribosomes or polysomes). Required for efficient processing of 16S rRNA. May interact with the 5'-terminal helix region of 16S rRNA.</text>
</comment>
<organism evidence="3 4">
    <name type="scientific">Candidatus Desantisbacteria bacterium CG2_30_40_21</name>
    <dbReference type="NCBI Taxonomy" id="1817895"/>
    <lineage>
        <taxon>Bacteria</taxon>
        <taxon>Candidatus Desantisiibacteriota</taxon>
    </lineage>
</organism>
<dbReference type="GO" id="GO:0030490">
    <property type="term" value="P:maturation of SSU-rRNA"/>
    <property type="evidence" value="ECO:0007669"/>
    <property type="project" value="UniProtKB-UniRule"/>
</dbReference>